<dbReference type="AlphaFoldDB" id="A0AA88IVA0"/>
<proteinExistence type="predicted"/>
<dbReference type="Proteomes" id="UP001187192">
    <property type="component" value="Unassembled WGS sequence"/>
</dbReference>
<accession>A0AA88IVA0</accession>
<gene>
    <name evidence="1" type="ORF">TIFTF001_027526</name>
</gene>
<protein>
    <submittedName>
        <fullName evidence="1">Uncharacterized protein</fullName>
    </submittedName>
</protein>
<organism evidence="1 2">
    <name type="scientific">Ficus carica</name>
    <name type="common">Common fig</name>
    <dbReference type="NCBI Taxonomy" id="3494"/>
    <lineage>
        <taxon>Eukaryota</taxon>
        <taxon>Viridiplantae</taxon>
        <taxon>Streptophyta</taxon>
        <taxon>Embryophyta</taxon>
        <taxon>Tracheophyta</taxon>
        <taxon>Spermatophyta</taxon>
        <taxon>Magnoliopsida</taxon>
        <taxon>eudicotyledons</taxon>
        <taxon>Gunneridae</taxon>
        <taxon>Pentapetalae</taxon>
        <taxon>rosids</taxon>
        <taxon>fabids</taxon>
        <taxon>Rosales</taxon>
        <taxon>Moraceae</taxon>
        <taxon>Ficeae</taxon>
        <taxon>Ficus</taxon>
    </lineage>
</organism>
<name>A0AA88IVA0_FICCA</name>
<dbReference type="EMBL" id="BTGU01000078">
    <property type="protein sequence ID" value="GMN58428.1"/>
    <property type="molecule type" value="Genomic_DNA"/>
</dbReference>
<sequence length="144" mass="16806">MPEYRVYLDNIRIKQLSRLMGSARRTSLSVKVTSGARGWKGERRETSHSLAIFERPPRLPYRGRKETETQPPLPCTDKEFHTILNQWIQGGVFVHHRTKECQVLRKIFHAKINNGTLKRPTKKQTIDLDPLSGHKAKKLVPWKR</sequence>
<evidence type="ECO:0000313" key="2">
    <source>
        <dbReference type="Proteomes" id="UP001187192"/>
    </source>
</evidence>
<reference evidence="1" key="1">
    <citation type="submission" date="2023-07" db="EMBL/GenBank/DDBJ databases">
        <title>draft genome sequence of fig (Ficus carica).</title>
        <authorList>
            <person name="Takahashi T."/>
            <person name="Nishimura K."/>
        </authorList>
    </citation>
    <scope>NUCLEOTIDE SEQUENCE</scope>
</reference>
<comment type="caution">
    <text evidence="1">The sequence shown here is derived from an EMBL/GenBank/DDBJ whole genome shotgun (WGS) entry which is preliminary data.</text>
</comment>
<evidence type="ECO:0000313" key="1">
    <source>
        <dbReference type="EMBL" id="GMN58428.1"/>
    </source>
</evidence>
<keyword evidence="2" id="KW-1185">Reference proteome</keyword>